<evidence type="ECO:0000256" key="1">
    <source>
        <dbReference type="SAM" id="MobiDB-lite"/>
    </source>
</evidence>
<name>B0RGB5_CLASE</name>
<dbReference type="STRING" id="31964.CMS1057"/>
<dbReference type="EMBL" id="AM849034">
    <property type="protein sequence ID" value="CAQ01171.1"/>
    <property type="molecule type" value="Genomic_DNA"/>
</dbReference>
<sequence length="269" mass="27774">MSAPPPKSPLPKSPLPKSPAPAPASAPPASVAPASPPPSVPPSALPSAPSAPAWSWPTASGMRACAMAEPTTTPAMVPSMDPAIMPPMPIAAPPPARPPRGPRVRSSVPGARISERVAERASDSGRSSTGASPSAASELSWRKRISRCSGVSLRNASRCTSSIFSGGAVRRRYRYRSTAISSALRSRGAPSDARPGRPSGCSSRPRSLSRNPMVMPLAGAGSARVADRSGLLPPYGPGPGDAWEAGPHRPRGRRRRRLRTVRTPPPGLA</sequence>
<feature type="compositionally biased region" description="Polar residues" evidence="1">
    <location>
        <begin position="124"/>
        <end position="137"/>
    </location>
</feature>
<dbReference type="AlphaFoldDB" id="B0RGB5"/>
<proteinExistence type="predicted"/>
<feature type="compositionally biased region" description="Pro residues" evidence="1">
    <location>
        <begin position="84"/>
        <end position="101"/>
    </location>
</feature>
<organism evidence="2 3">
    <name type="scientific">Clavibacter sepedonicus</name>
    <name type="common">Clavibacter michiganensis subsp. sepedonicus</name>
    <dbReference type="NCBI Taxonomy" id="31964"/>
    <lineage>
        <taxon>Bacteria</taxon>
        <taxon>Bacillati</taxon>
        <taxon>Actinomycetota</taxon>
        <taxon>Actinomycetes</taxon>
        <taxon>Micrococcales</taxon>
        <taxon>Microbacteriaceae</taxon>
        <taxon>Clavibacter</taxon>
    </lineage>
</organism>
<accession>B0RGB5</accession>
<feature type="region of interest" description="Disordered" evidence="1">
    <location>
        <begin position="1"/>
        <end position="141"/>
    </location>
</feature>
<feature type="compositionally biased region" description="Pro residues" evidence="1">
    <location>
        <begin position="1"/>
        <end position="26"/>
    </location>
</feature>
<evidence type="ECO:0000313" key="2">
    <source>
        <dbReference type="EMBL" id="CAQ01171.1"/>
    </source>
</evidence>
<dbReference type="KEGG" id="cms:CMS1057"/>
<feature type="compositionally biased region" description="Pro residues" evidence="1">
    <location>
        <begin position="34"/>
        <end position="44"/>
    </location>
</feature>
<evidence type="ECO:0000313" key="3">
    <source>
        <dbReference type="Proteomes" id="UP000001318"/>
    </source>
</evidence>
<feature type="compositionally biased region" description="Basic residues" evidence="1">
    <location>
        <begin position="248"/>
        <end position="260"/>
    </location>
</feature>
<reference evidence="2 3" key="1">
    <citation type="journal article" date="2008" name="J. Bacteriol.">
        <title>Genome of the actinomycete plant pathogen Clavibacter michiganensis subsp. sepedonicus suggests recent niche adaptation.</title>
        <authorList>
            <person name="Bentley S.D."/>
            <person name="Corton C."/>
            <person name="Brown S.E."/>
            <person name="Barron A."/>
            <person name="Clark L."/>
            <person name="Doggett J."/>
            <person name="Harris B."/>
            <person name="Ormond D."/>
            <person name="Quail M.A."/>
            <person name="May G."/>
            <person name="Francis D."/>
            <person name="Knudson D."/>
            <person name="Parkhill J."/>
            <person name="Ishimaru C.A."/>
        </authorList>
    </citation>
    <scope>NUCLEOTIDE SEQUENCE [LARGE SCALE GENOMIC DNA]</scope>
    <source>
        <strain evidence="3">ATCC 33113 / DSM 20744 / JCM 9667 / LMG 2889 / ICMP 2535 / C-1</strain>
    </source>
</reference>
<feature type="compositionally biased region" description="Low complexity" evidence="1">
    <location>
        <begin position="196"/>
        <end position="210"/>
    </location>
</feature>
<gene>
    <name evidence="2" type="ordered locus">CMS1057</name>
</gene>
<feature type="region of interest" description="Disordered" evidence="1">
    <location>
        <begin position="183"/>
        <end position="269"/>
    </location>
</feature>
<dbReference type="HOGENOM" id="CLU_1033258_0_0_11"/>
<keyword evidence="3" id="KW-1185">Reference proteome</keyword>
<protein>
    <submittedName>
        <fullName evidence="2">Uncharacterized protein</fullName>
    </submittedName>
</protein>
<dbReference type="Proteomes" id="UP000001318">
    <property type="component" value="Chromosome"/>
</dbReference>
<feature type="compositionally biased region" description="Basic and acidic residues" evidence="1">
    <location>
        <begin position="113"/>
        <end position="123"/>
    </location>
</feature>
<feature type="compositionally biased region" description="Low complexity" evidence="1">
    <location>
        <begin position="45"/>
        <end position="57"/>
    </location>
</feature>